<dbReference type="PROSITE" id="PS51186">
    <property type="entry name" value="GNAT"/>
    <property type="match status" value="1"/>
</dbReference>
<dbReference type="SUPFAM" id="SSF55729">
    <property type="entry name" value="Acyl-CoA N-acyltransferases (Nat)"/>
    <property type="match status" value="1"/>
</dbReference>
<dbReference type="EMBL" id="SRXV01000001">
    <property type="protein sequence ID" value="TGY94758.1"/>
    <property type="molecule type" value="Genomic_DNA"/>
</dbReference>
<name>A0A4S2HG10_9PROT</name>
<keyword evidence="4" id="KW-1185">Reference proteome</keyword>
<feature type="domain" description="N-acetyltransferase" evidence="2">
    <location>
        <begin position="19"/>
        <end position="168"/>
    </location>
</feature>
<organism evidence="3 4">
    <name type="scientific">Marinicauda pacifica</name>
    <dbReference type="NCBI Taxonomy" id="1133559"/>
    <lineage>
        <taxon>Bacteria</taxon>
        <taxon>Pseudomonadati</taxon>
        <taxon>Pseudomonadota</taxon>
        <taxon>Alphaproteobacteria</taxon>
        <taxon>Maricaulales</taxon>
        <taxon>Maricaulaceae</taxon>
        <taxon>Marinicauda</taxon>
    </lineage>
</organism>
<dbReference type="AlphaFoldDB" id="A0A4S2HG10"/>
<dbReference type="GO" id="GO:0016747">
    <property type="term" value="F:acyltransferase activity, transferring groups other than amino-acyl groups"/>
    <property type="evidence" value="ECO:0007669"/>
    <property type="project" value="InterPro"/>
</dbReference>
<dbReference type="Pfam" id="PF00583">
    <property type="entry name" value="Acetyltransf_1"/>
    <property type="match status" value="1"/>
</dbReference>
<dbReference type="Proteomes" id="UP000305451">
    <property type="component" value="Unassembled WGS sequence"/>
</dbReference>
<feature type="compositionally biased region" description="Polar residues" evidence="1">
    <location>
        <begin position="198"/>
        <end position="208"/>
    </location>
</feature>
<proteinExistence type="predicted"/>
<sequence length="231" mass="26066">MDGSRPDDFNRGPGPVTVRVVRTLDEFQKIVAMRALIYMAEQDCPYDEEFDGNDLAGATHLLAEINGEPVGCMRVRWFCEFAKVERSCVRPDYRSHRIGYVMMDRAIDLIRAKGYRKVLGHAQDHLVGYWERYGLLPREDRKTFVFSERSYREVLGVFPEREDALTLDVDPLILDRPEGAWDRPGPLDRSIARGAKSGAQTQSAQSETARSKAGAGTSGAGRRKTGRKEKV</sequence>
<evidence type="ECO:0000256" key="1">
    <source>
        <dbReference type="SAM" id="MobiDB-lite"/>
    </source>
</evidence>
<gene>
    <name evidence="3" type="ORF">E5162_05690</name>
</gene>
<dbReference type="InterPro" id="IPR016181">
    <property type="entry name" value="Acyl_CoA_acyltransferase"/>
</dbReference>
<keyword evidence="3" id="KW-0808">Transferase</keyword>
<evidence type="ECO:0000259" key="2">
    <source>
        <dbReference type="PROSITE" id="PS51186"/>
    </source>
</evidence>
<dbReference type="Gene3D" id="3.40.630.30">
    <property type="match status" value="1"/>
</dbReference>
<dbReference type="CDD" id="cd04301">
    <property type="entry name" value="NAT_SF"/>
    <property type="match status" value="1"/>
</dbReference>
<dbReference type="InterPro" id="IPR000182">
    <property type="entry name" value="GNAT_dom"/>
</dbReference>
<feature type="compositionally biased region" description="Basic residues" evidence="1">
    <location>
        <begin position="221"/>
        <end position="231"/>
    </location>
</feature>
<protein>
    <submittedName>
        <fullName evidence="3">GNAT family N-acetyltransferase</fullName>
    </submittedName>
</protein>
<dbReference type="RefSeq" id="WP_135943955.1">
    <property type="nucleotide sequence ID" value="NZ_BMEI01000001.1"/>
</dbReference>
<reference evidence="3 4" key="1">
    <citation type="journal article" date="2013" name="Int. J. Syst. Evol. Microbiol.">
        <title>Marinicauda pacifica gen. nov., sp. nov., a prosthecate alphaproteobacterium of the family Hyphomonadaceae isolated from deep seawater.</title>
        <authorList>
            <person name="Zhang X.Y."/>
            <person name="Li G.W."/>
            <person name="Wang C.S."/>
            <person name="Zhang Y.J."/>
            <person name="Xu X.W."/>
            <person name="Li H."/>
            <person name="Liu A."/>
            <person name="Liu C."/>
            <person name="Xie B.B."/>
            <person name="Qin Q.L."/>
            <person name="Xu Z."/>
            <person name="Chen X.L."/>
            <person name="Zhou B.C."/>
            <person name="Zhang Y.Z."/>
        </authorList>
    </citation>
    <scope>NUCLEOTIDE SEQUENCE [LARGE SCALE GENOMIC DNA]</scope>
    <source>
        <strain evidence="3 4">P-1 km-3</strain>
    </source>
</reference>
<comment type="caution">
    <text evidence="3">The sequence shown here is derived from an EMBL/GenBank/DDBJ whole genome shotgun (WGS) entry which is preliminary data.</text>
</comment>
<evidence type="ECO:0000313" key="4">
    <source>
        <dbReference type="Proteomes" id="UP000305451"/>
    </source>
</evidence>
<feature type="region of interest" description="Disordered" evidence="1">
    <location>
        <begin position="178"/>
        <end position="231"/>
    </location>
</feature>
<evidence type="ECO:0000313" key="3">
    <source>
        <dbReference type="EMBL" id="TGY94758.1"/>
    </source>
</evidence>
<accession>A0A4S2HG10</accession>
<dbReference type="OrthoDB" id="9796171at2"/>